<reference evidence="3" key="1">
    <citation type="submission" date="2022-11" db="UniProtKB">
        <authorList>
            <consortium name="WormBaseParasite"/>
        </authorList>
    </citation>
    <scope>IDENTIFICATION</scope>
</reference>
<dbReference type="Proteomes" id="UP000887581">
    <property type="component" value="Unplaced"/>
</dbReference>
<evidence type="ECO:0000313" key="3">
    <source>
        <dbReference type="WBParaSite" id="sdigi.contig35.g2444.t1"/>
    </source>
</evidence>
<evidence type="ECO:0000313" key="2">
    <source>
        <dbReference type="Proteomes" id="UP000887581"/>
    </source>
</evidence>
<name>A0A915PRI0_9BILA</name>
<feature type="region of interest" description="Disordered" evidence="1">
    <location>
        <begin position="1"/>
        <end position="49"/>
    </location>
</feature>
<keyword evidence="2" id="KW-1185">Reference proteome</keyword>
<protein>
    <submittedName>
        <fullName evidence="3">Uncharacterized protein</fullName>
    </submittedName>
</protein>
<feature type="compositionally biased region" description="Low complexity" evidence="1">
    <location>
        <begin position="10"/>
        <end position="21"/>
    </location>
</feature>
<dbReference type="AlphaFoldDB" id="A0A915PRI0"/>
<evidence type="ECO:0000256" key="1">
    <source>
        <dbReference type="SAM" id="MobiDB-lite"/>
    </source>
</evidence>
<proteinExistence type="predicted"/>
<organism evidence="2 3">
    <name type="scientific">Setaria digitata</name>
    <dbReference type="NCBI Taxonomy" id="48799"/>
    <lineage>
        <taxon>Eukaryota</taxon>
        <taxon>Metazoa</taxon>
        <taxon>Ecdysozoa</taxon>
        <taxon>Nematoda</taxon>
        <taxon>Chromadorea</taxon>
        <taxon>Rhabditida</taxon>
        <taxon>Spirurina</taxon>
        <taxon>Spiruromorpha</taxon>
        <taxon>Filarioidea</taxon>
        <taxon>Setariidae</taxon>
        <taxon>Setaria</taxon>
    </lineage>
</organism>
<dbReference type="WBParaSite" id="sdigi.contig35.g2444.t1">
    <property type="protein sequence ID" value="sdigi.contig35.g2444.t1"/>
    <property type="gene ID" value="sdigi.contig35.g2444"/>
</dbReference>
<sequence>MDSDSKSYQKDQSLTTSLSSTHETELDFEPVVISGLPDTAPSPAVPFTTTPHTIAVREVYDVTAPSPSSSSDGSSNEFVKVEHSDFHQSDGSVGDTLSFKMEQLLQLHKDDKNNQEREKDQNPVLLILGQGLCISCLENLSEIYPPALRTDQHQQGRTRGDREKADPLGADLFCSRDKEQFGRERLLASCNVSLLEQYCFQSCLSGGTER</sequence>
<accession>A0A915PRI0</accession>